<evidence type="ECO:0008006" key="4">
    <source>
        <dbReference type="Google" id="ProtNLM"/>
    </source>
</evidence>
<dbReference type="PANTHER" id="PTHR31066:SF64">
    <property type="entry name" value="OS04G0284800 PROTEIN"/>
    <property type="match status" value="1"/>
</dbReference>
<comment type="caution">
    <text evidence="2">The sequence shown here is derived from an EMBL/GenBank/DDBJ whole genome shotgun (WGS) entry which is preliminary data.</text>
</comment>
<evidence type="ECO:0000256" key="1">
    <source>
        <dbReference type="SAM" id="MobiDB-lite"/>
    </source>
</evidence>
<accession>A0A6G1ECV9</accession>
<feature type="compositionally biased region" description="Low complexity" evidence="1">
    <location>
        <begin position="342"/>
        <end position="354"/>
    </location>
</feature>
<dbReference type="OrthoDB" id="690237at2759"/>
<evidence type="ECO:0000313" key="3">
    <source>
        <dbReference type="Proteomes" id="UP000479710"/>
    </source>
</evidence>
<proteinExistence type="predicted"/>
<reference evidence="2 3" key="1">
    <citation type="submission" date="2019-11" db="EMBL/GenBank/DDBJ databases">
        <title>Whole genome sequence of Oryza granulata.</title>
        <authorList>
            <person name="Li W."/>
        </authorList>
    </citation>
    <scope>NUCLEOTIDE SEQUENCE [LARGE SCALE GENOMIC DNA]</scope>
    <source>
        <strain evidence="3">cv. Menghai</strain>
        <tissue evidence="2">Leaf</tissue>
    </source>
</reference>
<evidence type="ECO:0000313" key="2">
    <source>
        <dbReference type="EMBL" id="KAF0922284.1"/>
    </source>
</evidence>
<keyword evidence="3" id="KW-1185">Reference proteome</keyword>
<dbReference type="AlphaFoldDB" id="A0A6G1ECV9"/>
<feature type="region of interest" description="Disordered" evidence="1">
    <location>
        <begin position="337"/>
        <end position="383"/>
    </location>
</feature>
<dbReference type="PANTHER" id="PTHR31066">
    <property type="entry name" value="OS05G0427100 PROTEIN-RELATED"/>
    <property type="match status" value="1"/>
</dbReference>
<dbReference type="Proteomes" id="UP000479710">
    <property type="component" value="Unassembled WGS sequence"/>
</dbReference>
<sequence length="437" mass="44843">MATAGEYGTSVRMIVSYGGEIVQGDHGPDGKAAAAYYAGGVHRIVKVALSERLSDLRARMAALAGFAYVSIRYALPGEGLSRLRDVADDGDLWGLVSLLFCYHEVSKPGRIRVFLFGVDAPPKTPVAPLQSASSPSLPTLVVERDTTAASGGACVAPVTQGMPRSASSPSLATSSAACDGTAVRMKVSYGGEILQRDGSAALYYAGGVNRIVRVGLSERLADVRTRLAALAGCSEVRIRYALPGEGVGHLRDVASDSDLWSLVSLLFFHEAVTNSKPNQGRIRVFLFGVGSTATSAPAAPLGHSASSPSLATSSSEDDVVHGAKHHGALPTIVEEEGEDLDTASTTPAAGGASPISPVAHGMRRSASTPALAMASTSGSDTAAPTAATSSAAVALQLGPVVWVPVMAPATVVIPVHPVVRVVDCNSSTLSRSENDLC</sequence>
<feature type="region of interest" description="Disordered" evidence="1">
    <location>
        <begin position="296"/>
        <end position="323"/>
    </location>
</feature>
<organism evidence="2 3">
    <name type="scientific">Oryza meyeriana var. granulata</name>
    <dbReference type="NCBI Taxonomy" id="110450"/>
    <lineage>
        <taxon>Eukaryota</taxon>
        <taxon>Viridiplantae</taxon>
        <taxon>Streptophyta</taxon>
        <taxon>Embryophyta</taxon>
        <taxon>Tracheophyta</taxon>
        <taxon>Spermatophyta</taxon>
        <taxon>Magnoliopsida</taxon>
        <taxon>Liliopsida</taxon>
        <taxon>Poales</taxon>
        <taxon>Poaceae</taxon>
        <taxon>BOP clade</taxon>
        <taxon>Oryzoideae</taxon>
        <taxon>Oryzeae</taxon>
        <taxon>Oryzinae</taxon>
        <taxon>Oryza</taxon>
        <taxon>Oryza meyeriana</taxon>
    </lineage>
</organism>
<protein>
    <recommendedName>
        <fullName evidence="4">PB1 domain-containing protein</fullName>
    </recommendedName>
</protein>
<feature type="compositionally biased region" description="Low complexity" evidence="1">
    <location>
        <begin position="304"/>
        <end position="314"/>
    </location>
</feature>
<gene>
    <name evidence="2" type="ORF">E2562_031175</name>
</gene>
<name>A0A6G1ECV9_9ORYZ</name>
<dbReference type="InterPro" id="IPR053198">
    <property type="entry name" value="Gynoecium_Dev_Regulator"/>
</dbReference>
<feature type="compositionally biased region" description="Low complexity" evidence="1">
    <location>
        <begin position="374"/>
        <end position="383"/>
    </location>
</feature>
<dbReference type="EMBL" id="SPHZ02000004">
    <property type="protein sequence ID" value="KAF0922284.1"/>
    <property type="molecule type" value="Genomic_DNA"/>
</dbReference>